<dbReference type="Proteomes" id="UP001589776">
    <property type="component" value="Unassembled WGS sequence"/>
</dbReference>
<dbReference type="EC" id="3.1.3.-" evidence="2"/>
<sequence length="245" mass="28114">MTPQTILFDLDDTLVHCNKYFEMVIDQFVDEMLSWFSGHGLTPQQVKDKQLEVDLAGVNIHGFKPERFPQSFVETYRLYAEQFGRRTSPDEEQFLMKLGRTVYTYSVEPYPHMAETLDILSDAGHKLFLYTGGDASIQRAKVRDSGLHRYFDDRIFVTLHKNTDFMRSIVTEQGFDTSRTWMIGNSVRTDVIPALEAGLHCIHIPAKNDWHYNVGEVTVSPKGAFLTLSSLQDVPPAIREYAGRR</sequence>
<dbReference type="GO" id="GO:0016787">
    <property type="term" value="F:hydrolase activity"/>
    <property type="evidence" value="ECO:0007669"/>
    <property type="project" value="UniProtKB-KW"/>
</dbReference>
<dbReference type="InterPro" id="IPR036412">
    <property type="entry name" value="HAD-like_sf"/>
</dbReference>
<dbReference type="Pfam" id="PF00702">
    <property type="entry name" value="Hydrolase"/>
    <property type="match status" value="1"/>
</dbReference>
<dbReference type="EMBL" id="JBHLWN010000048">
    <property type="protein sequence ID" value="MFC0213283.1"/>
    <property type="molecule type" value="Genomic_DNA"/>
</dbReference>
<evidence type="ECO:0000256" key="1">
    <source>
        <dbReference type="ARBA" id="ARBA00022801"/>
    </source>
</evidence>
<keyword evidence="1 2" id="KW-0378">Hydrolase</keyword>
<dbReference type="InterPro" id="IPR023214">
    <property type="entry name" value="HAD_sf"/>
</dbReference>
<comment type="caution">
    <text evidence="2">The sequence shown here is derived from an EMBL/GenBank/DDBJ whole genome shotgun (WGS) entry which is preliminary data.</text>
</comment>
<gene>
    <name evidence="2" type="ORF">ACFFK0_12615</name>
</gene>
<dbReference type="PANTHER" id="PTHR43316:SF8">
    <property type="entry name" value="HAD FAMILY HYDROLASE"/>
    <property type="match status" value="1"/>
</dbReference>
<dbReference type="SUPFAM" id="SSF56784">
    <property type="entry name" value="HAD-like"/>
    <property type="match status" value="1"/>
</dbReference>
<dbReference type="Gene3D" id="3.40.50.1000">
    <property type="entry name" value="HAD superfamily/HAD-like"/>
    <property type="match status" value="1"/>
</dbReference>
<name>A0ABV6DKV2_9BACL</name>
<keyword evidence="3" id="KW-1185">Reference proteome</keyword>
<dbReference type="SFLD" id="SFLDS00003">
    <property type="entry name" value="Haloacid_Dehalogenase"/>
    <property type="match status" value="1"/>
</dbReference>
<dbReference type="PANTHER" id="PTHR43316">
    <property type="entry name" value="HYDROLASE, HALOACID DELAHOGENASE-RELATED"/>
    <property type="match status" value="1"/>
</dbReference>
<evidence type="ECO:0000313" key="3">
    <source>
        <dbReference type="Proteomes" id="UP001589776"/>
    </source>
</evidence>
<dbReference type="Gene3D" id="1.10.150.240">
    <property type="entry name" value="Putative phosphatase, domain 2"/>
    <property type="match status" value="1"/>
</dbReference>
<dbReference type="InterPro" id="IPR051540">
    <property type="entry name" value="S-2-haloacid_dehalogenase"/>
</dbReference>
<dbReference type="SFLD" id="SFLDG01129">
    <property type="entry name" value="C1.5:_HAD__Beta-PGM__Phosphata"/>
    <property type="match status" value="1"/>
</dbReference>
<protein>
    <submittedName>
        <fullName evidence="2">HAD family hydrolase</fullName>
        <ecNumber evidence="2">3.1.3.-</ecNumber>
    </submittedName>
</protein>
<reference evidence="2 3" key="1">
    <citation type="submission" date="2024-09" db="EMBL/GenBank/DDBJ databases">
        <authorList>
            <person name="Sun Q."/>
            <person name="Mori K."/>
        </authorList>
    </citation>
    <scope>NUCLEOTIDE SEQUENCE [LARGE SCALE GENOMIC DNA]</scope>
    <source>
        <strain evidence="2 3">CCM 7759</strain>
    </source>
</reference>
<dbReference type="InterPro" id="IPR023198">
    <property type="entry name" value="PGP-like_dom2"/>
</dbReference>
<organism evidence="2 3">
    <name type="scientific">Paenibacillus chartarius</name>
    <dbReference type="NCBI Taxonomy" id="747481"/>
    <lineage>
        <taxon>Bacteria</taxon>
        <taxon>Bacillati</taxon>
        <taxon>Bacillota</taxon>
        <taxon>Bacilli</taxon>
        <taxon>Bacillales</taxon>
        <taxon>Paenibacillaceae</taxon>
        <taxon>Paenibacillus</taxon>
    </lineage>
</organism>
<dbReference type="RefSeq" id="WP_377470574.1">
    <property type="nucleotide sequence ID" value="NZ_JBHLWN010000048.1"/>
</dbReference>
<evidence type="ECO:0000313" key="2">
    <source>
        <dbReference type="EMBL" id="MFC0213283.1"/>
    </source>
</evidence>
<accession>A0ABV6DKV2</accession>
<proteinExistence type="predicted"/>